<dbReference type="InterPro" id="IPR005913">
    <property type="entry name" value="dTDP_dehydrorham_reduct"/>
</dbReference>
<comment type="catalytic activity">
    <reaction evidence="5 6">
        <text>dTDP-beta-L-rhamnose + NADP(+) = dTDP-4-dehydro-beta-L-rhamnose + NADPH + H(+)</text>
        <dbReference type="Rhea" id="RHEA:21796"/>
        <dbReference type="ChEBI" id="CHEBI:15378"/>
        <dbReference type="ChEBI" id="CHEBI:57510"/>
        <dbReference type="ChEBI" id="CHEBI:57783"/>
        <dbReference type="ChEBI" id="CHEBI:58349"/>
        <dbReference type="ChEBI" id="CHEBI:62830"/>
        <dbReference type="EC" id="1.1.1.133"/>
    </reaction>
</comment>
<evidence type="ECO:0000256" key="5">
    <source>
        <dbReference type="ARBA" id="ARBA00048200"/>
    </source>
</evidence>
<dbReference type="Gene3D" id="3.90.25.10">
    <property type="entry name" value="UDP-galactose 4-epimerase, domain 1"/>
    <property type="match status" value="1"/>
</dbReference>
<proteinExistence type="inferred from homology"/>
<sequence length="322" mass="36300">MLKVDIPVKLFLVGGNSPTGKRLIEILRKNKVRFIAPADKHFDPDNGVAIAKMVTDFAPSQLINMADFISRNHSALKRAQSSEHRCEQINALLPATLAEICNHLNIPMLHLSNAYVFDGEKKLGYNENDEPNPQGVYGRCSYAGELAVQQHHAHIIIRSGWLFGPHKIGLIKSWIRSVKKHGGEIPVSRRRFSPTSTADLAGAILAVSRQVDCDANVWGAYHYSGLETKKEIEFAQQTLKYAANHDEEIYQMLDSLKISERQARLPEIANSTLSSKKIFDTFGIKTKSWHGSLKETIKTLYVDRLKVVDEEFTQSSKEYYHD</sequence>
<keyword evidence="6" id="KW-0560">Oxidoreductase</keyword>
<comment type="function">
    <text evidence="6">Catalyzes the reduction of dTDP-6-deoxy-L-lyxo-4-hexulose to yield dTDP-L-rhamnose.</text>
</comment>
<dbReference type="PANTHER" id="PTHR10491">
    <property type="entry name" value="DTDP-4-DEHYDRORHAMNOSE REDUCTASE"/>
    <property type="match status" value="1"/>
</dbReference>
<comment type="caution">
    <text evidence="8">The sequence shown here is derived from an EMBL/GenBank/DDBJ whole genome shotgun (WGS) entry which is preliminary data.</text>
</comment>
<gene>
    <name evidence="8" type="ORF">COA96_15110</name>
</gene>
<dbReference type="SUPFAM" id="SSF51735">
    <property type="entry name" value="NAD(P)-binding Rossmann-fold domains"/>
    <property type="match status" value="1"/>
</dbReference>
<accession>A0A2A5ARW7</accession>
<organism evidence="8 9">
    <name type="scientific">SAR86 cluster bacterium</name>
    <dbReference type="NCBI Taxonomy" id="2030880"/>
    <lineage>
        <taxon>Bacteria</taxon>
        <taxon>Pseudomonadati</taxon>
        <taxon>Pseudomonadota</taxon>
        <taxon>Gammaproteobacteria</taxon>
        <taxon>SAR86 cluster</taxon>
    </lineage>
</organism>
<dbReference type="UniPathway" id="UPA00124"/>
<comment type="cofactor">
    <cofactor evidence="6">
        <name>Mg(2+)</name>
        <dbReference type="ChEBI" id="CHEBI:18420"/>
    </cofactor>
    <text evidence="6">Binds 1 Mg(2+) ion per monomer.</text>
</comment>
<evidence type="ECO:0000256" key="6">
    <source>
        <dbReference type="RuleBase" id="RU364082"/>
    </source>
</evidence>
<dbReference type="AlphaFoldDB" id="A0A2A5ARW7"/>
<dbReference type="UniPathway" id="UPA00281"/>
<evidence type="ECO:0000256" key="2">
    <source>
        <dbReference type="ARBA" id="ARBA00010944"/>
    </source>
</evidence>
<dbReference type="GO" id="GO:0019305">
    <property type="term" value="P:dTDP-rhamnose biosynthetic process"/>
    <property type="evidence" value="ECO:0007669"/>
    <property type="project" value="UniProtKB-UniPathway"/>
</dbReference>
<comment type="similarity">
    <text evidence="2 6">Belongs to the dTDP-4-dehydrorhamnose reductase family.</text>
</comment>
<evidence type="ECO:0000256" key="1">
    <source>
        <dbReference type="ARBA" id="ARBA00004781"/>
    </source>
</evidence>
<evidence type="ECO:0000259" key="7">
    <source>
        <dbReference type="Pfam" id="PF04321"/>
    </source>
</evidence>
<evidence type="ECO:0000313" key="9">
    <source>
        <dbReference type="Proteomes" id="UP000218327"/>
    </source>
</evidence>
<comment type="pathway">
    <text evidence="1 6">Carbohydrate biosynthesis; dTDP-L-rhamnose biosynthesis.</text>
</comment>
<protein>
    <recommendedName>
        <fullName evidence="4 6">dTDP-4-dehydrorhamnose reductase</fullName>
        <ecNumber evidence="3 6">1.1.1.133</ecNumber>
    </recommendedName>
</protein>
<evidence type="ECO:0000313" key="8">
    <source>
        <dbReference type="EMBL" id="PCJ21880.1"/>
    </source>
</evidence>
<dbReference type="GO" id="GO:0008831">
    <property type="term" value="F:dTDP-4-dehydrorhamnose reductase activity"/>
    <property type="evidence" value="ECO:0007669"/>
    <property type="project" value="UniProtKB-EC"/>
</dbReference>
<dbReference type="Pfam" id="PF04321">
    <property type="entry name" value="RmlD_sub_bind"/>
    <property type="match status" value="1"/>
</dbReference>
<dbReference type="Proteomes" id="UP000218327">
    <property type="component" value="Unassembled WGS sequence"/>
</dbReference>
<dbReference type="Gene3D" id="3.40.50.720">
    <property type="entry name" value="NAD(P)-binding Rossmann-like Domain"/>
    <property type="match status" value="1"/>
</dbReference>
<evidence type="ECO:0000256" key="4">
    <source>
        <dbReference type="ARBA" id="ARBA00017099"/>
    </source>
</evidence>
<dbReference type="InterPro" id="IPR036291">
    <property type="entry name" value="NAD(P)-bd_dom_sf"/>
</dbReference>
<keyword evidence="6" id="KW-0521">NADP</keyword>
<feature type="domain" description="RmlD-like substrate binding" evidence="7">
    <location>
        <begin position="9"/>
        <end position="300"/>
    </location>
</feature>
<reference evidence="9" key="1">
    <citation type="submission" date="2017-08" db="EMBL/GenBank/DDBJ databases">
        <title>A dynamic microbial community with high functional redundancy inhabits the cold, oxic subseafloor aquifer.</title>
        <authorList>
            <person name="Tully B.J."/>
            <person name="Wheat C.G."/>
            <person name="Glazer B.T."/>
            <person name="Huber J.A."/>
        </authorList>
    </citation>
    <scope>NUCLEOTIDE SEQUENCE [LARGE SCALE GENOMIC DNA]</scope>
</reference>
<evidence type="ECO:0000256" key="3">
    <source>
        <dbReference type="ARBA" id="ARBA00012929"/>
    </source>
</evidence>
<dbReference type="GO" id="GO:0009243">
    <property type="term" value="P:O antigen biosynthetic process"/>
    <property type="evidence" value="ECO:0007669"/>
    <property type="project" value="UniProtKB-UniPathway"/>
</dbReference>
<dbReference type="EMBL" id="NVVJ01000069">
    <property type="protein sequence ID" value="PCJ21880.1"/>
    <property type="molecule type" value="Genomic_DNA"/>
</dbReference>
<dbReference type="EC" id="1.1.1.133" evidence="3 6"/>
<dbReference type="InterPro" id="IPR029903">
    <property type="entry name" value="RmlD-like-bd"/>
</dbReference>
<dbReference type="PANTHER" id="PTHR10491:SF4">
    <property type="entry name" value="METHIONINE ADENOSYLTRANSFERASE 2 SUBUNIT BETA"/>
    <property type="match status" value="1"/>
</dbReference>
<name>A0A2A5ARW7_9GAMM</name>